<keyword evidence="2" id="KW-0732">Signal</keyword>
<dbReference type="AlphaFoldDB" id="A0A7I8IV46"/>
<dbReference type="EMBL" id="LR743593">
    <property type="protein sequence ID" value="CAA2622210.1"/>
    <property type="molecule type" value="Genomic_DNA"/>
</dbReference>
<accession>A0A7I8IV46</accession>
<protein>
    <submittedName>
        <fullName evidence="3">Uncharacterized protein</fullName>
    </submittedName>
</protein>
<reference evidence="3 4" key="1">
    <citation type="submission" date="2019-12" db="EMBL/GenBank/DDBJ databases">
        <authorList>
            <person name="Scholz U."/>
            <person name="Mascher M."/>
            <person name="Fiebig A."/>
        </authorList>
    </citation>
    <scope>NUCLEOTIDE SEQUENCE</scope>
</reference>
<feature type="region of interest" description="Disordered" evidence="1">
    <location>
        <begin position="87"/>
        <end position="107"/>
    </location>
</feature>
<evidence type="ECO:0000256" key="1">
    <source>
        <dbReference type="SAM" id="MobiDB-lite"/>
    </source>
</evidence>
<name>A0A7I8IV46_SPIIN</name>
<proteinExistence type="predicted"/>
<evidence type="ECO:0000313" key="4">
    <source>
        <dbReference type="Proteomes" id="UP001189122"/>
    </source>
</evidence>
<sequence length="169" mass="18302">MCPLRLILIFLSATLAGFFVLRGLNSRAAEDGGEAAAEGSAAGGTLPEEEETLCGKIRSAMQSGFWTFVDMASGRYLWRSFVPRRDADPRRRKKKKKKKKKPIPPSSLRSFFFLPTVHRCSGCGSGQKVSPCSVLSCQNYSSPKCGESPCLQALKNPSRASAAKNSAPI</sequence>
<dbReference type="EMBL" id="CACRZD030000006">
    <property type="protein sequence ID" value="CAA6661866.1"/>
    <property type="molecule type" value="Genomic_DNA"/>
</dbReference>
<evidence type="ECO:0000256" key="2">
    <source>
        <dbReference type="SAM" id="SignalP"/>
    </source>
</evidence>
<dbReference type="PANTHER" id="PTHR34132">
    <property type="entry name" value="EMB|CAB87627.1-RELATED"/>
    <property type="match status" value="1"/>
</dbReference>
<keyword evidence="4" id="KW-1185">Reference proteome</keyword>
<feature type="compositionally biased region" description="Basic residues" evidence="1">
    <location>
        <begin position="90"/>
        <end position="102"/>
    </location>
</feature>
<gene>
    <name evidence="3" type="ORF">SI7747_06008260</name>
</gene>
<dbReference type="Proteomes" id="UP001189122">
    <property type="component" value="Unassembled WGS sequence"/>
</dbReference>
<feature type="chain" id="PRO_5029785923" evidence="2">
    <location>
        <begin position="17"/>
        <end position="169"/>
    </location>
</feature>
<organism evidence="3">
    <name type="scientific">Spirodela intermedia</name>
    <name type="common">Intermediate duckweed</name>
    <dbReference type="NCBI Taxonomy" id="51605"/>
    <lineage>
        <taxon>Eukaryota</taxon>
        <taxon>Viridiplantae</taxon>
        <taxon>Streptophyta</taxon>
        <taxon>Embryophyta</taxon>
        <taxon>Tracheophyta</taxon>
        <taxon>Spermatophyta</taxon>
        <taxon>Magnoliopsida</taxon>
        <taxon>Liliopsida</taxon>
        <taxon>Araceae</taxon>
        <taxon>Lemnoideae</taxon>
        <taxon>Spirodela</taxon>
    </lineage>
</organism>
<feature type="signal peptide" evidence="2">
    <location>
        <begin position="1"/>
        <end position="16"/>
    </location>
</feature>
<dbReference type="PANTHER" id="PTHR34132:SF4">
    <property type="entry name" value="EXPRESSED PROTEIN"/>
    <property type="match status" value="1"/>
</dbReference>
<evidence type="ECO:0000313" key="3">
    <source>
        <dbReference type="EMBL" id="CAA2622210.1"/>
    </source>
</evidence>